<sequence length="534" mass="59534">MASTASYNGGASRSNPTLLPRSYHVSFSHSLSIKLDEHNYYPRNIRNIKMTNSLNDYLVKIKGIIDLLATIGHKQSPQDHIEAIFNGLPLEYDVFVTSVTTRKDAYSFAEMEALLMAQLSQMPTGYNRGALFRSTESQSQMQNVARGAFNTSRGQHSHNDEIQACLATPETIQDDSWYPYSHATHHLTSLPPTVTTQVRDVIFNEYNFPYVESQKQSVSNNFSVSTSSLPPLSSTLHINTPPPEPPLQTPASSTISPIQSSSTTLVHNQTPSTISNTIAPAHVTEPGHNNTHNKGSTTIVSTHPMTTKLKAEVTVSHCIYILFYVDDILIMRSNETAVNHVIIGLSNTFALKDLGLLDYFLGIQVTKTEQGLLLTQTKYLQDMLSKAEMQNVKTRNKPMNRGLKLSSYGSEPMVDATLFRSIVGRLQYANVTRPEPALCVNKVSQFMQAPLQQHWMAVKRILRYIADTLDYGVPLKTSSDFSIEVFCDANWAVDLDDRWSSTSTGYCIYLGGKLVSWKSQKQVTIFRSSAEAEF</sequence>
<dbReference type="InterPro" id="IPR013103">
    <property type="entry name" value="RVT_2"/>
</dbReference>
<name>A0A803QAH9_CANSA</name>
<evidence type="ECO:0000256" key="1">
    <source>
        <dbReference type="SAM" id="MobiDB-lite"/>
    </source>
</evidence>
<dbReference type="EMBL" id="UZAU01000681">
    <property type="status" value="NOT_ANNOTATED_CDS"/>
    <property type="molecule type" value="Genomic_DNA"/>
</dbReference>
<proteinExistence type="predicted"/>
<dbReference type="Proteomes" id="UP000596661">
    <property type="component" value="Chromosome 8"/>
</dbReference>
<organism evidence="3 4">
    <name type="scientific">Cannabis sativa</name>
    <name type="common">Hemp</name>
    <name type="synonym">Marijuana</name>
    <dbReference type="NCBI Taxonomy" id="3483"/>
    <lineage>
        <taxon>Eukaryota</taxon>
        <taxon>Viridiplantae</taxon>
        <taxon>Streptophyta</taxon>
        <taxon>Embryophyta</taxon>
        <taxon>Tracheophyta</taxon>
        <taxon>Spermatophyta</taxon>
        <taxon>Magnoliopsida</taxon>
        <taxon>eudicotyledons</taxon>
        <taxon>Gunneridae</taxon>
        <taxon>Pentapetalae</taxon>
        <taxon>rosids</taxon>
        <taxon>fabids</taxon>
        <taxon>Rosales</taxon>
        <taxon>Cannabaceae</taxon>
        <taxon>Cannabis</taxon>
    </lineage>
</organism>
<evidence type="ECO:0000313" key="4">
    <source>
        <dbReference type="Proteomes" id="UP000596661"/>
    </source>
</evidence>
<evidence type="ECO:0000259" key="2">
    <source>
        <dbReference type="Pfam" id="PF07727"/>
    </source>
</evidence>
<accession>A0A803QAH9</accession>
<dbReference type="Pfam" id="PF07727">
    <property type="entry name" value="RVT_2"/>
    <property type="match status" value="1"/>
</dbReference>
<dbReference type="SUPFAM" id="SSF56672">
    <property type="entry name" value="DNA/RNA polymerases"/>
    <property type="match status" value="1"/>
</dbReference>
<dbReference type="EnsemblPlants" id="evm.model.08.202">
    <property type="protein sequence ID" value="cds.evm.model.08.202"/>
    <property type="gene ID" value="evm.TU.08.202"/>
</dbReference>
<dbReference type="CDD" id="cd09272">
    <property type="entry name" value="RNase_HI_RT_Ty1"/>
    <property type="match status" value="1"/>
</dbReference>
<evidence type="ECO:0000313" key="3">
    <source>
        <dbReference type="EnsemblPlants" id="cds.evm.model.08.202"/>
    </source>
</evidence>
<dbReference type="InterPro" id="IPR043502">
    <property type="entry name" value="DNA/RNA_pol_sf"/>
</dbReference>
<dbReference type="Gramene" id="evm.model.08.202">
    <property type="protein sequence ID" value="cds.evm.model.08.202"/>
    <property type="gene ID" value="evm.TU.08.202"/>
</dbReference>
<feature type="region of interest" description="Disordered" evidence="1">
    <location>
        <begin position="233"/>
        <end position="269"/>
    </location>
</feature>
<dbReference type="PANTHER" id="PTHR11439:SF467">
    <property type="entry name" value="INTEGRASE CATALYTIC DOMAIN-CONTAINING PROTEIN"/>
    <property type="match status" value="1"/>
</dbReference>
<dbReference type="PANTHER" id="PTHR11439">
    <property type="entry name" value="GAG-POL-RELATED RETROTRANSPOSON"/>
    <property type="match status" value="1"/>
</dbReference>
<feature type="compositionally biased region" description="Low complexity" evidence="1">
    <location>
        <begin position="249"/>
        <end position="264"/>
    </location>
</feature>
<keyword evidence="4" id="KW-1185">Reference proteome</keyword>
<reference evidence="3" key="1">
    <citation type="submission" date="2018-11" db="EMBL/GenBank/DDBJ databases">
        <authorList>
            <person name="Grassa J C."/>
        </authorList>
    </citation>
    <scope>NUCLEOTIDE SEQUENCE [LARGE SCALE GENOMIC DNA]</scope>
</reference>
<feature type="domain" description="Reverse transcriptase Ty1/copia-type" evidence="2">
    <location>
        <begin position="318"/>
        <end position="400"/>
    </location>
</feature>
<dbReference type="AlphaFoldDB" id="A0A803QAH9"/>
<reference evidence="3" key="2">
    <citation type="submission" date="2021-03" db="UniProtKB">
        <authorList>
            <consortium name="EnsemblPlants"/>
        </authorList>
    </citation>
    <scope>IDENTIFICATION</scope>
</reference>
<dbReference type="Pfam" id="PF14223">
    <property type="entry name" value="Retrotran_gag_2"/>
    <property type="match status" value="1"/>
</dbReference>
<protein>
    <recommendedName>
        <fullName evidence="2">Reverse transcriptase Ty1/copia-type domain-containing protein</fullName>
    </recommendedName>
</protein>